<dbReference type="EMBL" id="CAEZSF010000218">
    <property type="protein sequence ID" value="CAB4552698.1"/>
    <property type="molecule type" value="Genomic_DNA"/>
</dbReference>
<dbReference type="AlphaFoldDB" id="A0A6J6CSF1"/>
<organism evidence="1">
    <name type="scientific">freshwater metagenome</name>
    <dbReference type="NCBI Taxonomy" id="449393"/>
    <lineage>
        <taxon>unclassified sequences</taxon>
        <taxon>metagenomes</taxon>
        <taxon>ecological metagenomes</taxon>
    </lineage>
</organism>
<accession>A0A6J6CSF1</accession>
<gene>
    <name evidence="1" type="ORF">UFOPK1358_01726</name>
</gene>
<name>A0A6J6CSF1_9ZZZZ</name>
<sequence>MVLFDPLLIESELLNMVDDLPGGTSRLYAGSIGVNHVFVSGVEVVRNSEATGNLPGSVLRSGIDTETVAVR</sequence>
<evidence type="ECO:0000313" key="1">
    <source>
        <dbReference type="EMBL" id="CAB4552698.1"/>
    </source>
</evidence>
<reference evidence="1" key="1">
    <citation type="submission" date="2020-05" db="EMBL/GenBank/DDBJ databases">
        <authorList>
            <person name="Chiriac C."/>
            <person name="Salcher M."/>
            <person name="Ghai R."/>
            <person name="Kavagutti S V."/>
        </authorList>
    </citation>
    <scope>NUCLEOTIDE SEQUENCE</scope>
</reference>
<proteinExistence type="predicted"/>
<protein>
    <submittedName>
        <fullName evidence="1">Unannotated protein</fullName>
    </submittedName>
</protein>